<dbReference type="AlphaFoldDB" id="A0A1M5B4I0"/>
<dbReference type="RefSeq" id="WP_073363131.1">
    <property type="nucleotide sequence ID" value="NZ_FQVQ01000007.1"/>
</dbReference>
<sequence length="166" mass="18754">MKALRWISLGALLVFLNGCGGYSFTGIQTDAKTVQVKYFQNTAPLVEPGIERIFTNKLQEAIQNQTRLSLTSSNGDLVYEGEIVDYRVSPMTSTANFTAAQNRLTITVLVKFTNANKEEENFEKRFSFFQDYEGNAQLTGSKLTEVVDFIFNRITQDIINESLAKW</sequence>
<organism evidence="1 2">
    <name type="scientific">Flavobacterium fontis</name>
    <dbReference type="NCBI Taxonomy" id="1124188"/>
    <lineage>
        <taxon>Bacteria</taxon>
        <taxon>Pseudomonadati</taxon>
        <taxon>Bacteroidota</taxon>
        <taxon>Flavobacteriia</taxon>
        <taxon>Flavobacteriales</taxon>
        <taxon>Flavobacteriaceae</taxon>
        <taxon>Flavobacterium</taxon>
    </lineage>
</organism>
<dbReference type="EMBL" id="FQVQ01000007">
    <property type="protein sequence ID" value="SHF37403.1"/>
    <property type="molecule type" value="Genomic_DNA"/>
</dbReference>
<reference evidence="1 2" key="1">
    <citation type="submission" date="2016-11" db="EMBL/GenBank/DDBJ databases">
        <authorList>
            <person name="Jaros S."/>
            <person name="Januszkiewicz K."/>
            <person name="Wedrychowicz H."/>
        </authorList>
    </citation>
    <scope>NUCLEOTIDE SEQUENCE [LARGE SCALE GENOMIC DNA]</scope>
    <source>
        <strain evidence="1 2">DSM 25660</strain>
    </source>
</reference>
<dbReference type="STRING" id="1124188.SAMN05444377_107124"/>
<dbReference type="Proteomes" id="UP000184147">
    <property type="component" value="Unassembled WGS sequence"/>
</dbReference>
<dbReference type="InterPro" id="IPR007485">
    <property type="entry name" value="LPS_assembly_LptE"/>
</dbReference>
<dbReference type="GO" id="GO:0043165">
    <property type="term" value="P:Gram-negative-bacterium-type cell outer membrane assembly"/>
    <property type="evidence" value="ECO:0007669"/>
    <property type="project" value="InterPro"/>
</dbReference>
<protein>
    <submittedName>
        <fullName evidence="1">Lipopolysaccharide-assembly</fullName>
    </submittedName>
</protein>
<dbReference type="Pfam" id="PF04390">
    <property type="entry name" value="LptE"/>
    <property type="match status" value="1"/>
</dbReference>
<keyword evidence="2" id="KW-1185">Reference proteome</keyword>
<evidence type="ECO:0000313" key="2">
    <source>
        <dbReference type="Proteomes" id="UP000184147"/>
    </source>
</evidence>
<dbReference type="GO" id="GO:0019867">
    <property type="term" value="C:outer membrane"/>
    <property type="evidence" value="ECO:0007669"/>
    <property type="project" value="InterPro"/>
</dbReference>
<evidence type="ECO:0000313" key="1">
    <source>
        <dbReference type="EMBL" id="SHF37403.1"/>
    </source>
</evidence>
<name>A0A1M5B4I0_9FLAO</name>
<dbReference type="OrthoDB" id="9790776at2"/>
<proteinExistence type="predicted"/>
<gene>
    <name evidence="1" type="ORF">SAMN05444377_107124</name>
</gene>
<accession>A0A1M5B4I0</accession>